<name>A0A4V4HJN2_9ACTN</name>
<evidence type="ECO:0000313" key="2">
    <source>
        <dbReference type="Proteomes" id="UP000307087"/>
    </source>
</evidence>
<evidence type="ECO:0000313" key="1">
    <source>
        <dbReference type="EMBL" id="THV11226.1"/>
    </source>
</evidence>
<dbReference type="Proteomes" id="UP000307087">
    <property type="component" value="Unassembled WGS sequence"/>
</dbReference>
<accession>A0A4V4HJN2</accession>
<proteinExistence type="predicted"/>
<gene>
    <name evidence="1" type="ORF">E9934_13120</name>
</gene>
<dbReference type="Gene3D" id="3.30.110.190">
    <property type="match status" value="1"/>
</dbReference>
<dbReference type="Pfam" id="PF14337">
    <property type="entry name" value="Abi_alpha"/>
    <property type="match status" value="1"/>
</dbReference>
<protein>
    <submittedName>
        <fullName evidence="1">DUF4393 domain-containing protein</fullName>
    </submittedName>
</protein>
<reference evidence="1 2" key="1">
    <citation type="journal article" date="2009" name="Int. J. Syst. Evol. Microbiol.">
        <title>Nocardioides caeni sp. nov., isolated from wastewater.</title>
        <authorList>
            <person name="Yoon J.H."/>
            <person name="Kang S.J."/>
            <person name="Park S."/>
            <person name="Kim W."/>
            <person name="Oh T.K."/>
        </authorList>
    </citation>
    <scope>NUCLEOTIDE SEQUENCE [LARGE SCALE GENOMIC DNA]</scope>
    <source>
        <strain evidence="1 2">DSM 23134</strain>
    </source>
</reference>
<sequence>MQQSGPPSRQPPIDPAAIIPAAVTATVSATVTTLRLTRRAAGWTERQVLGALRTRLDAAAPSAPLALPAPARPADSLQTKLSGLLEQALELGSNESRQALFVKILDQIVPDEARILGALSDGSAAPLLQVYSRSRGGLVRETVLENASLVGKSANIGLPHLTPMYVSHLLALGLLEVGPEDVALKEEYEILGADSAVLRAVRTASRGPIPAGVDRQTLRLSELGHELWRTATEQG</sequence>
<dbReference type="EMBL" id="STGW01000008">
    <property type="protein sequence ID" value="THV11226.1"/>
    <property type="molecule type" value="Genomic_DNA"/>
</dbReference>
<keyword evidence="2" id="KW-1185">Reference proteome</keyword>
<dbReference type="AlphaFoldDB" id="A0A4V4HJN2"/>
<organism evidence="1 2">
    <name type="scientific">Nocardioides caeni</name>
    <dbReference type="NCBI Taxonomy" id="574700"/>
    <lineage>
        <taxon>Bacteria</taxon>
        <taxon>Bacillati</taxon>
        <taxon>Actinomycetota</taxon>
        <taxon>Actinomycetes</taxon>
        <taxon>Propionibacteriales</taxon>
        <taxon>Nocardioidaceae</taxon>
        <taxon>Nocardioides</taxon>
    </lineage>
</organism>
<dbReference type="InterPro" id="IPR025506">
    <property type="entry name" value="Abi_alpha"/>
</dbReference>
<dbReference type="OrthoDB" id="3783346at2"/>
<dbReference type="RefSeq" id="WP_136563348.1">
    <property type="nucleotide sequence ID" value="NZ_BAABLS010000006.1"/>
</dbReference>
<comment type="caution">
    <text evidence="1">The sequence shown here is derived from an EMBL/GenBank/DDBJ whole genome shotgun (WGS) entry which is preliminary data.</text>
</comment>